<evidence type="ECO:0000313" key="1">
    <source>
        <dbReference type="EMBL" id="KYR01261.1"/>
    </source>
</evidence>
<sequence>MNTNNSFNVDPVSVIYTQTTYTGAQNTHKSGKLRIFPRFSRKKAKPAPAVVPYKTKEMPSEYGGVVYPLNYHNEKMYQQHQNSQVMYQTQPTTNSYQIEKYSMPFSNGNCATSQVYNSACESSEYISTSHNGIDPSQVEILNSIQQQNNSYYQDRPRFLFLKSCWLVDVSECECGK</sequence>
<dbReference type="STRING" id="361077.A0A152A596"/>
<dbReference type="AlphaFoldDB" id="A0A152A596"/>
<dbReference type="OrthoDB" id="10643001at2759"/>
<evidence type="ECO:0000313" key="2">
    <source>
        <dbReference type="Proteomes" id="UP000076078"/>
    </source>
</evidence>
<dbReference type="InParanoid" id="A0A152A596"/>
<dbReference type="FunCoup" id="A0A152A596">
    <property type="interactions" value="425"/>
</dbReference>
<proteinExistence type="predicted"/>
<organism evidence="1 2">
    <name type="scientific">Tieghemostelium lacteum</name>
    <name type="common">Slime mold</name>
    <name type="synonym">Dictyostelium lacteum</name>
    <dbReference type="NCBI Taxonomy" id="361077"/>
    <lineage>
        <taxon>Eukaryota</taxon>
        <taxon>Amoebozoa</taxon>
        <taxon>Evosea</taxon>
        <taxon>Eumycetozoa</taxon>
        <taxon>Dictyostelia</taxon>
        <taxon>Dictyosteliales</taxon>
        <taxon>Raperosteliaceae</taxon>
        <taxon>Tieghemostelium</taxon>
    </lineage>
</organism>
<gene>
    <name evidence="1" type="ORF">DLAC_02383</name>
</gene>
<name>A0A152A596_TIELA</name>
<accession>A0A152A596</accession>
<dbReference type="Proteomes" id="UP000076078">
    <property type="component" value="Unassembled WGS sequence"/>
</dbReference>
<keyword evidence="2" id="KW-1185">Reference proteome</keyword>
<comment type="caution">
    <text evidence="1">The sequence shown here is derived from an EMBL/GenBank/DDBJ whole genome shotgun (WGS) entry which is preliminary data.</text>
</comment>
<protein>
    <submittedName>
        <fullName evidence="1">Uncharacterized protein</fullName>
    </submittedName>
</protein>
<reference evidence="1 2" key="1">
    <citation type="submission" date="2015-12" db="EMBL/GenBank/DDBJ databases">
        <title>Dictyostelia acquired genes for synthesis and detection of signals that induce cell-type specialization by lateral gene transfer from prokaryotes.</title>
        <authorList>
            <person name="Gloeckner G."/>
            <person name="Schaap P."/>
        </authorList>
    </citation>
    <scope>NUCLEOTIDE SEQUENCE [LARGE SCALE GENOMIC DNA]</scope>
    <source>
        <strain evidence="1 2">TK</strain>
    </source>
</reference>
<dbReference type="EMBL" id="LODT01000011">
    <property type="protein sequence ID" value="KYR01261.1"/>
    <property type="molecule type" value="Genomic_DNA"/>
</dbReference>